<feature type="compositionally biased region" description="Acidic residues" evidence="13">
    <location>
        <begin position="604"/>
        <end position="615"/>
    </location>
</feature>
<proteinExistence type="inferred from homology"/>
<feature type="region of interest" description="Disordered" evidence="13">
    <location>
        <begin position="1"/>
        <end position="24"/>
    </location>
</feature>
<keyword evidence="10 12" id="KW-0449">Lipoprotein</keyword>
<feature type="compositionally biased region" description="Polar residues" evidence="13">
    <location>
        <begin position="687"/>
        <end position="703"/>
    </location>
</feature>
<evidence type="ECO:0000256" key="3">
    <source>
        <dbReference type="ARBA" id="ARBA00022475"/>
    </source>
</evidence>
<keyword evidence="6 12" id="KW-0654">Proteoglycan</keyword>
<feature type="compositionally biased region" description="Low complexity" evidence="13">
    <location>
        <begin position="730"/>
        <end position="749"/>
    </location>
</feature>
<dbReference type="EMBL" id="CAXLJM020000007">
    <property type="protein sequence ID" value="CAL8072001.1"/>
    <property type="molecule type" value="Genomic_DNA"/>
</dbReference>
<evidence type="ECO:0000256" key="7">
    <source>
        <dbReference type="ARBA" id="ARBA00023136"/>
    </source>
</evidence>
<evidence type="ECO:0000256" key="10">
    <source>
        <dbReference type="ARBA" id="ARBA00023288"/>
    </source>
</evidence>
<keyword evidence="7 12" id="KW-0472">Membrane</keyword>
<comment type="function">
    <text evidence="12">Cell surface proteoglycan.</text>
</comment>
<evidence type="ECO:0000256" key="5">
    <source>
        <dbReference type="ARBA" id="ARBA00022729"/>
    </source>
</evidence>
<comment type="similarity">
    <text evidence="2 11">Belongs to the glypican family.</text>
</comment>
<keyword evidence="5" id="KW-0732">Signal</keyword>
<evidence type="ECO:0000256" key="1">
    <source>
        <dbReference type="ARBA" id="ARBA00004609"/>
    </source>
</evidence>
<evidence type="ECO:0000256" key="12">
    <source>
        <dbReference type="RuleBase" id="RU003519"/>
    </source>
</evidence>
<evidence type="ECO:0000256" key="11">
    <source>
        <dbReference type="RuleBase" id="RU003518"/>
    </source>
</evidence>
<evidence type="ECO:0000256" key="13">
    <source>
        <dbReference type="SAM" id="MobiDB-lite"/>
    </source>
</evidence>
<dbReference type="Proteomes" id="UP001642540">
    <property type="component" value="Unassembled WGS sequence"/>
</dbReference>
<evidence type="ECO:0000256" key="8">
    <source>
        <dbReference type="ARBA" id="ARBA00023180"/>
    </source>
</evidence>
<keyword evidence="9 12" id="KW-0357">Heparan sulfate</keyword>
<evidence type="ECO:0000313" key="15">
    <source>
        <dbReference type="Proteomes" id="UP001642540"/>
    </source>
</evidence>
<keyword evidence="4 12" id="KW-0336">GPI-anchor</keyword>
<feature type="compositionally biased region" description="Pro residues" evidence="13">
    <location>
        <begin position="713"/>
        <end position="729"/>
    </location>
</feature>
<evidence type="ECO:0000256" key="4">
    <source>
        <dbReference type="ARBA" id="ARBA00022622"/>
    </source>
</evidence>
<dbReference type="PANTHER" id="PTHR10822">
    <property type="entry name" value="GLYPICAN"/>
    <property type="match status" value="1"/>
</dbReference>
<evidence type="ECO:0008006" key="16">
    <source>
        <dbReference type="Google" id="ProtNLM"/>
    </source>
</evidence>
<keyword evidence="8" id="KW-0325">Glycoprotein</keyword>
<reference evidence="14 15" key="1">
    <citation type="submission" date="2024-08" db="EMBL/GenBank/DDBJ databases">
        <authorList>
            <person name="Cucini C."/>
            <person name="Frati F."/>
        </authorList>
    </citation>
    <scope>NUCLEOTIDE SEQUENCE [LARGE SCALE GENOMIC DNA]</scope>
</reference>
<feature type="region of interest" description="Disordered" evidence="13">
    <location>
        <begin position="428"/>
        <end position="484"/>
    </location>
</feature>
<evidence type="ECO:0000256" key="2">
    <source>
        <dbReference type="ARBA" id="ARBA00010260"/>
    </source>
</evidence>
<dbReference type="InterPro" id="IPR001863">
    <property type="entry name" value="Glypican"/>
</dbReference>
<evidence type="ECO:0000313" key="14">
    <source>
        <dbReference type="EMBL" id="CAL8072001.1"/>
    </source>
</evidence>
<comment type="subcellular location">
    <subcellularLocation>
        <location evidence="1 12">Cell membrane</location>
        <topology evidence="1 12">Lipid-anchor</topology>
        <topology evidence="1 12">GPI-anchor</topology>
    </subcellularLocation>
</comment>
<comment type="caution">
    <text evidence="14">The sequence shown here is derived from an EMBL/GenBank/DDBJ whole genome shotgun (WGS) entry which is preliminary data.</text>
</comment>
<evidence type="ECO:0000256" key="6">
    <source>
        <dbReference type="ARBA" id="ARBA00022974"/>
    </source>
</evidence>
<sequence>MHKSNHHLTQSSSKNGSHHQFPHLHYNPKKKSSYMLWLSSWRKQSSMSLCVFISILYLLSSPSSITLVNAAKGPGSRNNANSGECGGIGHVIKNKGFTYPWWDQSPLHAAGLVASNEQRNSSLDLESISGCPLGQTGQKGVKCCRSFDTVTQKNEIASMFNEKWMGPKLASSAEIFKERKKKFDVTFKDLLTRAHGSFHAMFERTYGMLYIQHAPIFHALFTTLETYYDTGRDSLEAKLNEFFAILTRKMFEVLNAQYDFDDAYLSCATIVVSEKQGGDLHRQIVSSLRRSFVATRALAQGLAEADRVLTNLQKIKVPQDCLLSLSQMVHCPVCAEQRAFKPCLPLCTSVTTKCLLSTASMNKPWTEFTSALEGILDRLLGPYNVEAVVEPIHIKISEAIMNFQESGTDLSQAVFAKCGKPKLKSATRSFHRRDVPPLPLKDADDDDMDVHNDKGDNEMMQADRHGDVRGHSSHHDDTQPSKSLEKLLKEIKNKVKKSKTLWNVLPRQVCNGISKDYSSQLCWNGSAAIRPDRNKSAEESEVGLPPGKGPPNILVAEQVLILQLITDKLRASYNGLDVQWVQDIPEELDFEGSGSVLGSGSGEIPDDLEEGDDDDPSGRIKQDRRPPIIPPSSTTNFNQPGSRPRFPARPPPPILTSHSGSTYGGNDGDEDEDEDDDDDDDGDGNIRNWNIGPNFNPTSNNRPTIGGGDLDFAPPPQPPYVNEGPPIPFTIPTTTTTTTTTSTVRTTTTRKPSDLDVRKTTVNSSGHGGDTSSAIAVFKLFSPIIVSMIGKVFSFS</sequence>
<feature type="region of interest" description="Disordered" evidence="13">
    <location>
        <begin position="591"/>
        <end position="752"/>
    </location>
</feature>
<keyword evidence="3" id="KW-1003">Cell membrane</keyword>
<feature type="compositionally biased region" description="Basic and acidic residues" evidence="13">
    <location>
        <begin position="449"/>
        <end position="484"/>
    </location>
</feature>
<feature type="compositionally biased region" description="Acidic residues" evidence="13">
    <location>
        <begin position="667"/>
        <end position="683"/>
    </location>
</feature>
<gene>
    <name evidence="14" type="ORF">ODALV1_LOCUS1954</name>
</gene>
<keyword evidence="15" id="KW-1185">Reference proteome</keyword>
<accession>A0ABP1PNE6</accession>
<protein>
    <recommendedName>
        <fullName evidence="16">Glypican-6</fullName>
    </recommendedName>
</protein>
<dbReference type="Pfam" id="PF01153">
    <property type="entry name" value="Glypican"/>
    <property type="match status" value="2"/>
</dbReference>
<name>A0ABP1PNE6_9HEXA</name>
<feature type="compositionally biased region" description="Basic and acidic residues" evidence="13">
    <location>
        <begin position="616"/>
        <end position="626"/>
    </location>
</feature>
<dbReference type="PANTHER" id="PTHR10822:SF30">
    <property type="entry name" value="DALLY-LIKE, ISOFORM A"/>
    <property type="match status" value="1"/>
</dbReference>
<organism evidence="14 15">
    <name type="scientific">Orchesella dallaii</name>
    <dbReference type="NCBI Taxonomy" id="48710"/>
    <lineage>
        <taxon>Eukaryota</taxon>
        <taxon>Metazoa</taxon>
        <taxon>Ecdysozoa</taxon>
        <taxon>Arthropoda</taxon>
        <taxon>Hexapoda</taxon>
        <taxon>Collembola</taxon>
        <taxon>Entomobryomorpha</taxon>
        <taxon>Entomobryoidea</taxon>
        <taxon>Orchesellidae</taxon>
        <taxon>Orchesellinae</taxon>
        <taxon>Orchesella</taxon>
    </lineage>
</organism>
<evidence type="ECO:0000256" key="9">
    <source>
        <dbReference type="ARBA" id="ARBA00023207"/>
    </source>
</evidence>